<dbReference type="Gramene" id="KOM34943">
    <property type="protein sequence ID" value="KOM34943"/>
    <property type="gene ID" value="LR48_Vigan02g109300"/>
</dbReference>
<organism evidence="1 2">
    <name type="scientific">Phaseolus angularis</name>
    <name type="common">Azuki bean</name>
    <name type="synonym">Vigna angularis</name>
    <dbReference type="NCBI Taxonomy" id="3914"/>
    <lineage>
        <taxon>Eukaryota</taxon>
        <taxon>Viridiplantae</taxon>
        <taxon>Streptophyta</taxon>
        <taxon>Embryophyta</taxon>
        <taxon>Tracheophyta</taxon>
        <taxon>Spermatophyta</taxon>
        <taxon>Magnoliopsida</taxon>
        <taxon>eudicotyledons</taxon>
        <taxon>Gunneridae</taxon>
        <taxon>Pentapetalae</taxon>
        <taxon>rosids</taxon>
        <taxon>fabids</taxon>
        <taxon>Fabales</taxon>
        <taxon>Fabaceae</taxon>
        <taxon>Papilionoideae</taxon>
        <taxon>50 kb inversion clade</taxon>
        <taxon>NPAAA clade</taxon>
        <taxon>indigoferoid/millettioid clade</taxon>
        <taxon>Phaseoleae</taxon>
        <taxon>Vigna</taxon>
    </lineage>
</organism>
<name>A0A0L9TWK9_PHAAN</name>
<accession>A0A0L9TWK9</accession>
<reference evidence="2" key="1">
    <citation type="journal article" date="2015" name="Proc. Natl. Acad. Sci. U.S.A.">
        <title>Genome sequencing of adzuki bean (Vigna angularis) provides insight into high starch and low fat accumulation and domestication.</title>
        <authorList>
            <person name="Yang K."/>
            <person name="Tian Z."/>
            <person name="Chen C."/>
            <person name="Luo L."/>
            <person name="Zhao B."/>
            <person name="Wang Z."/>
            <person name="Yu L."/>
            <person name="Li Y."/>
            <person name="Sun Y."/>
            <person name="Li W."/>
            <person name="Chen Y."/>
            <person name="Li Y."/>
            <person name="Zhang Y."/>
            <person name="Ai D."/>
            <person name="Zhao J."/>
            <person name="Shang C."/>
            <person name="Ma Y."/>
            <person name="Wu B."/>
            <person name="Wang M."/>
            <person name="Gao L."/>
            <person name="Sun D."/>
            <person name="Zhang P."/>
            <person name="Guo F."/>
            <person name="Wang W."/>
            <person name="Li Y."/>
            <person name="Wang J."/>
            <person name="Varshney R.K."/>
            <person name="Wang J."/>
            <person name="Ling H.Q."/>
            <person name="Wan P."/>
        </authorList>
    </citation>
    <scope>NUCLEOTIDE SEQUENCE</scope>
    <source>
        <strain evidence="2">cv. Jingnong 6</strain>
    </source>
</reference>
<dbReference type="AlphaFoldDB" id="A0A0L9TWK9"/>
<proteinExistence type="predicted"/>
<dbReference type="Proteomes" id="UP000053144">
    <property type="component" value="Chromosome 2"/>
</dbReference>
<dbReference type="EMBL" id="CM003372">
    <property type="protein sequence ID" value="KOM34943.1"/>
    <property type="molecule type" value="Genomic_DNA"/>
</dbReference>
<gene>
    <name evidence="1" type="ORF">LR48_Vigan02g109300</name>
</gene>
<sequence>MCVYVDVEGPEVGGYLDTLNNHPEWMNYVEVLVYVPVLDIVLRTKKASQVRNLPLTAHQHIIGMSVYWALWNECLLSTVGRVSIEYCGTNVY</sequence>
<protein>
    <submittedName>
        <fullName evidence="1">Uncharacterized protein</fullName>
    </submittedName>
</protein>
<evidence type="ECO:0000313" key="1">
    <source>
        <dbReference type="EMBL" id="KOM34943.1"/>
    </source>
</evidence>
<evidence type="ECO:0000313" key="2">
    <source>
        <dbReference type="Proteomes" id="UP000053144"/>
    </source>
</evidence>